<dbReference type="EMBL" id="OZ019895">
    <property type="protein sequence ID" value="CAK9219508.1"/>
    <property type="molecule type" value="Genomic_DNA"/>
</dbReference>
<evidence type="ECO:0000313" key="2">
    <source>
        <dbReference type="EMBL" id="CAK9219508.1"/>
    </source>
</evidence>
<keyword evidence="3" id="KW-1185">Reference proteome</keyword>
<gene>
    <name evidence="2" type="ORF">CSSPTR1EN2_LOCUS14577</name>
</gene>
<evidence type="ECO:0000256" key="1">
    <source>
        <dbReference type="SAM" id="SignalP"/>
    </source>
</evidence>
<reference evidence="2" key="1">
    <citation type="submission" date="2024-02" db="EMBL/GenBank/DDBJ databases">
        <authorList>
            <consortium name="ELIXIR-Norway"/>
            <consortium name="Elixir Norway"/>
        </authorList>
    </citation>
    <scope>NUCLEOTIDE SEQUENCE</scope>
</reference>
<name>A0ABP0UF60_9BRYO</name>
<protein>
    <recommendedName>
        <fullName evidence="4">Secreted protein</fullName>
    </recommendedName>
</protein>
<proteinExistence type="predicted"/>
<feature type="chain" id="PRO_5045787239" description="Secreted protein" evidence="1">
    <location>
        <begin position="19"/>
        <end position="90"/>
    </location>
</feature>
<feature type="signal peptide" evidence="1">
    <location>
        <begin position="1"/>
        <end position="18"/>
    </location>
</feature>
<accession>A0ABP0UF60</accession>
<keyword evidence="1" id="KW-0732">Signal</keyword>
<evidence type="ECO:0000313" key="3">
    <source>
        <dbReference type="Proteomes" id="UP001497512"/>
    </source>
</evidence>
<evidence type="ECO:0008006" key="4">
    <source>
        <dbReference type="Google" id="ProtNLM"/>
    </source>
</evidence>
<organism evidence="2 3">
    <name type="scientific">Sphagnum troendelagicum</name>
    <dbReference type="NCBI Taxonomy" id="128251"/>
    <lineage>
        <taxon>Eukaryota</taxon>
        <taxon>Viridiplantae</taxon>
        <taxon>Streptophyta</taxon>
        <taxon>Embryophyta</taxon>
        <taxon>Bryophyta</taxon>
        <taxon>Sphagnophytina</taxon>
        <taxon>Sphagnopsida</taxon>
        <taxon>Sphagnales</taxon>
        <taxon>Sphagnaceae</taxon>
        <taxon>Sphagnum</taxon>
    </lineage>
</organism>
<dbReference type="Proteomes" id="UP001497512">
    <property type="component" value="Chromosome 3"/>
</dbReference>
<sequence length="90" mass="10459">MVLLSLFLPLHTFVAVFRQSEELHNISVSGKKFSEAQGEKGNFIKRIAAEESLDMLGHWRKKEDQLHMNMKICMGRGKCVYTKRKPLHQM</sequence>